<dbReference type="PROSITE" id="PS51318">
    <property type="entry name" value="TAT"/>
    <property type="match status" value="1"/>
</dbReference>
<evidence type="ECO:0000313" key="8">
    <source>
        <dbReference type="Proteomes" id="UP000308978"/>
    </source>
</evidence>
<dbReference type="InterPro" id="IPR050315">
    <property type="entry name" value="FAD-oxidoreductase_2"/>
</dbReference>
<name>A0A4S4G7X5_9ACTN</name>
<dbReference type="Gene3D" id="3.90.700.10">
    <property type="entry name" value="Succinate dehydrogenase/fumarate reductase flavoprotein, catalytic domain"/>
    <property type="match status" value="1"/>
</dbReference>
<keyword evidence="3" id="KW-0274">FAD</keyword>
<evidence type="ECO:0000256" key="5">
    <source>
        <dbReference type="SAM" id="MobiDB-lite"/>
    </source>
</evidence>
<dbReference type="InterPro" id="IPR003953">
    <property type="entry name" value="FAD-dep_OxRdtase_2_FAD-bd"/>
</dbReference>
<proteinExistence type="predicted"/>
<dbReference type="EMBL" id="SSTJ01000001">
    <property type="protein sequence ID" value="THG38925.1"/>
    <property type="molecule type" value="Genomic_DNA"/>
</dbReference>
<evidence type="ECO:0000256" key="2">
    <source>
        <dbReference type="ARBA" id="ARBA00022630"/>
    </source>
</evidence>
<dbReference type="Proteomes" id="UP000308978">
    <property type="component" value="Unassembled WGS sequence"/>
</dbReference>
<organism evidence="7 8">
    <name type="scientific">Adlercreutzia caecimuris</name>
    <dbReference type="NCBI Taxonomy" id="671266"/>
    <lineage>
        <taxon>Bacteria</taxon>
        <taxon>Bacillati</taxon>
        <taxon>Actinomycetota</taxon>
        <taxon>Coriobacteriia</taxon>
        <taxon>Eggerthellales</taxon>
        <taxon>Eggerthellaceae</taxon>
        <taxon>Adlercreutzia</taxon>
    </lineage>
</organism>
<dbReference type="GO" id="GO:0033765">
    <property type="term" value="F:steroid dehydrogenase activity, acting on the CH-CH group of donors"/>
    <property type="evidence" value="ECO:0007669"/>
    <property type="project" value="UniProtKB-ARBA"/>
</dbReference>
<evidence type="ECO:0000256" key="1">
    <source>
        <dbReference type="ARBA" id="ARBA00001974"/>
    </source>
</evidence>
<dbReference type="AlphaFoldDB" id="A0A4S4G7X5"/>
<dbReference type="GO" id="GO:0008202">
    <property type="term" value="P:steroid metabolic process"/>
    <property type="evidence" value="ECO:0007669"/>
    <property type="project" value="UniProtKB-ARBA"/>
</dbReference>
<feature type="compositionally biased region" description="Polar residues" evidence="5">
    <location>
        <begin position="37"/>
        <end position="49"/>
    </location>
</feature>
<evidence type="ECO:0000256" key="4">
    <source>
        <dbReference type="ARBA" id="ARBA00023002"/>
    </source>
</evidence>
<dbReference type="InterPro" id="IPR006311">
    <property type="entry name" value="TAT_signal"/>
</dbReference>
<dbReference type="InterPro" id="IPR027477">
    <property type="entry name" value="Succ_DH/fumarate_Rdtase_cat_sf"/>
</dbReference>
<dbReference type="PROSITE" id="PS51257">
    <property type="entry name" value="PROKAR_LIPOPROTEIN"/>
    <property type="match status" value="1"/>
</dbReference>
<dbReference type="InterPro" id="IPR036188">
    <property type="entry name" value="FAD/NAD-bd_sf"/>
</dbReference>
<evidence type="ECO:0000256" key="3">
    <source>
        <dbReference type="ARBA" id="ARBA00022827"/>
    </source>
</evidence>
<reference evidence="7 8" key="1">
    <citation type="submission" date="2019-04" db="EMBL/GenBank/DDBJ databases">
        <title>Microbes associate with the intestines of laboratory mice.</title>
        <authorList>
            <person name="Navarre W."/>
            <person name="Wong E."/>
            <person name="Huang K.C."/>
            <person name="Tropini C."/>
            <person name="Ng K."/>
            <person name="Yu B."/>
        </authorList>
    </citation>
    <scope>NUCLEOTIDE SEQUENCE [LARGE SCALE GENOMIC DNA]</scope>
    <source>
        <strain evidence="7 8">NM80_B27</strain>
    </source>
</reference>
<dbReference type="RefSeq" id="WP_136432580.1">
    <property type="nucleotide sequence ID" value="NZ_SSTJ01000001.1"/>
</dbReference>
<keyword evidence="2" id="KW-0285">Flavoprotein</keyword>
<sequence length="554" mass="58518">MDKGISRRDFIVGGGVFGASMAAVGLAGCAPSNGGLPSTGTDASGTSTHKGADRPLSSRLVEVDEGDVARTEECDVVVCGSGSAGTYAAIRAAELGAHVIWLEKTSLKGGTSTVTEGTLAYNTQEQLDAQGPADLQAEFEAYMQWHNWGAYAPGIWCYLDNSGEALDWAISHGASMSTGGQGSLLSCFDEEGNWTNNGEGMLKPLWAYGETLDNLDFRLETPAVNIILDDEGVGGVYAKSGDDLVRINAKATVLATGGFGKNPEMCAERLRVPSERVVFLGFDGQDGDGINMALTAGALPQAPSAIMYGLSKACGESWSSMLSIFTQWPPSYRYPLEIGKTLPMVNQSGKRFYNETLAEDADTARLNTAIASQSKVFTLFDEAHVEAYEGEDKLNEFVAFMGVGSGEFRSLVESSDFVWKADSFEELAELMGVDSEALAATMKDYNNRAKGDGSHDPFGADPALMTPLEKKPFYAVQVEACAYSTCGGVRGDSEARATGHDDLPIKGLFVCGIDNGSMQFNDYPYGLHGGSGQGAACTTGYVAANTACKDLGLA</sequence>
<evidence type="ECO:0000313" key="7">
    <source>
        <dbReference type="EMBL" id="THG38925.1"/>
    </source>
</evidence>
<dbReference type="PANTHER" id="PTHR43400">
    <property type="entry name" value="FUMARATE REDUCTASE"/>
    <property type="match status" value="1"/>
</dbReference>
<dbReference type="Pfam" id="PF00890">
    <property type="entry name" value="FAD_binding_2"/>
    <property type="match status" value="1"/>
</dbReference>
<accession>A0A4S4G7X5</accession>
<comment type="caution">
    <text evidence="7">The sequence shown here is derived from an EMBL/GenBank/DDBJ whole genome shotgun (WGS) entry which is preliminary data.</text>
</comment>
<keyword evidence="4" id="KW-0560">Oxidoreductase</keyword>
<feature type="region of interest" description="Disordered" evidence="5">
    <location>
        <begin position="37"/>
        <end position="59"/>
    </location>
</feature>
<feature type="domain" description="FAD-dependent oxidoreductase 2 FAD-binding" evidence="6">
    <location>
        <begin position="75"/>
        <end position="518"/>
    </location>
</feature>
<protein>
    <submittedName>
        <fullName evidence="7">FAD-binding protein</fullName>
    </submittedName>
</protein>
<evidence type="ECO:0000259" key="6">
    <source>
        <dbReference type="Pfam" id="PF00890"/>
    </source>
</evidence>
<dbReference type="PANTHER" id="PTHR43400:SF10">
    <property type="entry name" value="3-OXOSTEROID 1-DEHYDROGENASE"/>
    <property type="match status" value="1"/>
</dbReference>
<gene>
    <name evidence="7" type="ORF">E5986_01145</name>
</gene>
<dbReference type="SUPFAM" id="SSF56425">
    <property type="entry name" value="Succinate dehydrogenase/fumarate reductase flavoprotein, catalytic domain"/>
    <property type="match status" value="1"/>
</dbReference>
<dbReference type="Gene3D" id="3.50.50.60">
    <property type="entry name" value="FAD/NAD(P)-binding domain"/>
    <property type="match status" value="1"/>
</dbReference>
<comment type="cofactor">
    <cofactor evidence="1">
        <name>FAD</name>
        <dbReference type="ChEBI" id="CHEBI:57692"/>
    </cofactor>
</comment>
<dbReference type="SUPFAM" id="SSF51905">
    <property type="entry name" value="FAD/NAD(P)-binding domain"/>
    <property type="match status" value="1"/>
</dbReference>